<comment type="catalytic activity">
    <reaction evidence="5">
        <text>L-threonine = acetaldehyde + glycine</text>
        <dbReference type="Rhea" id="RHEA:19625"/>
        <dbReference type="ChEBI" id="CHEBI:15343"/>
        <dbReference type="ChEBI" id="CHEBI:57305"/>
        <dbReference type="ChEBI" id="CHEBI:57926"/>
        <dbReference type="EC" id="4.1.2.48"/>
    </reaction>
</comment>
<sequence>MDFSSDNVAGAAPQIARVLAEAADGPAPAYGADPWTELLSNRLRDVFEAEVEVFPVLTGTAANALALWQLVPPYGAVFCHEDSHVNTDECGAPEMFTGGAKLVALPGAGAKLRPDTLQPAIRRVGYRKVHRVRPAAVSLTQATECGTVYTPDEIGAVAEVCRRHGLTLHMDGARFANAVASLGCAPADVTWRAGVDVLSLGATKSGAWAAEAVVFLRPGLSADFAERRKRAGHLLSKMRFVSAQLLAWLEDDLWRRHAAHANAMARRLGDGLAALPGVEIPDPVEANMVFPVLPTPLRDGLRAAGFVFHDWPSERDGTVRLVTSFQTRPEDVEEFLNAAREVANAS</sequence>
<dbReference type="Pfam" id="PF01212">
    <property type="entry name" value="Beta_elim_lyase"/>
    <property type="match status" value="1"/>
</dbReference>
<reference evidence="7 8" key="1">
    <citation type="submission" date="2016-10" db="EMBL/GenBank/DDBJ databases">
        <authorList>
            <person name="de Groot N.N."/>
        </authorList>
    </citation>
    <scope>NUCLEOTIDE SEQUENCE [LARGE SCALE GENOMIC DNA]</scope>
    <source>
        <strain evidence="7 8">ATCC 700224</strain>
    </source>
</reference>
<comment type="similarity">
    <text evidence="2 5">Belongs to the threonine aldolase family.</text>
</comment>
<gene>
    <name evidence="7" type="ORF">SAMN05421720_101236</name>
</gene>
<dbReference type="AlphaFoldDB" id="A0A1G6WSN8"/>
<dbReference type="InterPro" id="IPR001597">
    <property type="entry name" value="ArAA_b-elim_lyase/Thr_aldolase"/>
</dbReference>
<dbReference type="PANTHER" id="PTHR48097:SF5">
    <property type="entry name" value="LOW SPECIFICITY L-THREONINE ALDOLASE"/>
    <property type="match status" value="1"/>
</dbReference>
<dbReference type="OrthoDB" id="9774495at2"/>
<comment type="function">
    <text evidence="5">Catalyzes the cleavage of L-allo-threonine and L-threonine to glycine and acetaldehyde.</text>
</comment>
<evidence type="ECO:0000313" key="7">
    <source>
        <dbReference type="EMBL" id="SDD68055.1"/>
    </source>
</evidence>
<dbReference type="InterPro" id="IPR015421">
    <property type="entry name" value="PyrdxlP-dep_Trfase_major"/>
</dbReference>
<dbReference type="GO" id="GO:0006567">
    <property type="term" value="P:L-threonine catabolic process"/>
    <property type="evidence" value="ECO:0007669"/>
    <property type="project" value="UniProtKB-UniRule"/>
</dbReference>
<evidence type="ECO:0000313" key="8">
    <source>
        <dbReference type="Proteomes" id="UP000199412"/>
    </source>
</evidence>
<dbReference type="GO" id="GO:0008732">
    <property type="term" value="F:L-allo-threonine aldolase activity"/>
    <property type="evidence" value="ECO:0007669"/>
    <property type="project" value="RHEA"/>
</dbReference>
<dbReference type="Gene3D" id="3.40.640.10">
    <property type="entry name" value="Type I PLP-dependent aspartate aminotransferase-like (Major domain)"/>
    <property type="match status" value="1"/>
</dbReference>
<evidence type="ECO:0000256" key="2">
    <source>
        <dbReference type="ARBA" id="ARBA00006966"/>
    </source>
</evidence>
<protein>
    <recommendedName>
        <fullName evidence="5">L-threonine aldolase</fullName>
        <ecNumber evidence="5">4.1.2.48</ecNumber>
    </recommendedName>
</protein>
<dbReference type="Proteomes" id="UP000199412">
    <property type="component" value="Unassembled WGS sequence"/>
</dbReference>
<dbReference type="PANTHER" id="PTHR48097">
    <property type="entry name" value="L-THREONINE ALDOLASE-RELATED"/>
    <property type="match status" value="1"/>
</dbReference>
<keyword evidence="8" id="KW-1185">Reference proteome</keyword>
<feature type="domain" description="Aromatic amino acid beta-eliminating lyase/threonine aldolase" evidence="6">
    <location>
        <begin position="2"/>
        <end position="290"/>
    </location>
</feature>
<dbReference type="EMBL" id="FNAP01000001">
    <property type="protein sequence ID" value="SDD68055.1"/>
    <property type="molecule type" value="Genomic_DNA"/>
</dbReference>
<dbReference type="InterPro" id="IPR015422">
    <property type="entry name" value="PyrdxlP-dep_Trfase_small"/>
</dbReference>
<name>A0A1G6WSN8_9PROT</name>
<dbReference type="InterPro" id="IPR015424">
    <property type="entry name" value="PyrdxlP-dep_Trfase"/>
</dbReference>
<dbReference type="Gene3D" id="3.90.1150.10">
    <property type="entry name" value="Aspartate Aminotransferase, domain 1"/>
    <property type="match status" value="1"/>
</dbReference>
<dbReference type="PIRSF" id="PIRSF038940">
    <property type="entry name" value="Low_specificity_LTA"/>
    <property type="match status" value="1"/>
</dbReference>
<dbReference type="InterPro" id="IPR026273">
    <property type="entry name" value="Low_specificity_L-TA_bact"/>
</dbReference>
<evidence type="ECO:0000256" key="3">
    <source>
        <dbReference type="ARBA" id="ARBA00011881"/>
    </source>
</evidence>
<dbReference type="CDD" id="cd06502">
    <property type="entry name" value="TA_like"/>
    <property type="match status" value="1"/>
</dbReference>
<evidence type="ECO:0000259" key="6">
    <source>
        <dbReference type="Pfam" id="PF01212"/>
    </source>
</evidence>
<proteinExistence type="inferred from homology"/>
<dbReference type="SUPFAM" id="SSF53383">
    <property type="entry name" value="PLP-dependent transferases"/>
    <property type="match status" value="1"/>
</dbReference>
<comment type="catalytic activity">
    <reaction evidence="5">
        <text>L-allo-threonine = acetaldehyde + glycine</text>
        <dbReference type="Rhea" id="RHEA:26209"/>
        <dbReference type="ChEBI" id="CHEBI:15343"/>
        <dbReference type="ChEBI" id="CHEBI:57305"/>
        <dbReference type="ChEBI" id="CHEBI:58585"/>
        <dbReference type="EC" id="4.1.2.48"/>
    </reaction>
</comment>
<evidence type="ECO:0000256" key="5">
    <source>
        <dbReference type="PIRNR" id="PIRNR038940"/>
    </source>
</evidence>
<comment type="subunit">
    <text evidence="3">Homotetramer.</text>
</comment>
<comment type="cofactor">
    <cofactor evidence="1 5">
        <name>pyridoxal 5'-phosphate</name>
        <dbReference type="ChEBI" id="CHEBI:597326"/>
    </cofactor>
</comment>
<accession>A0A1G6WSN8</accession>
<dbReference type="STRING" id="69960.SAMN05421720_101236"/>
<evidence type="ECO:0000256" key="4">
    <source>
        <dbReference type="ARBA" id="ARBA00022898"/>
    </source>
</evidence>
<dbReference type="RefSeq" id="WP_092780848.1">
    <property type="nucleotide sequence ID" value="NZ_FNAP01000001.1"/>
</dbReference>
<evidence type="ECO:0000256" key="1">
    <source>
        <dbReference type="ARBA" id="ARBA00001933"/>
    </source>
</evidence>
<organism evidence="7 8">
    <name type="scientific">Rhodospira trueperi</name>
    <dbReference type="NCBI Taxonomy" id="69960"/>
    <lineage>
        <taxon>Bacteria</taxon>
        <taxon>Pseudomonadati</taxon>
        <taxon>Pseudomonadota</taxon>
        <taxon>Alphaproteobacteria</taxon>
        <taxon>Rhodospirillales</taxon>
        <taxon>Rhodospirillaceae</taxon>
        <taxon>Rhodospira</taxon>
    </lineage>
</organism>
<keyword evidence="5" id="KW-0456">Lyase</keyword>
<keyword evidence="4 5" id="KW-0663">Pyridoxal phosphate</keyword>
<dbReference type="EC" id="4.1.2.48" evidence="5"/>